<evidence type="ECO:0000256" key="1">
    <source>
        <dbReference type="SAM" id="MobiDB-lite"/>
    </source>
</evidence>
<gene>
    <name evidence="2" type="ORF">J1605_019466</name>
</gene>
<dbReference type="Proteomes" id="UP001159641">
    <property type="component" value="Unassembled WGS sequence"/>
</dbReference>
<sequence length="176" mass="19163">MSAAASGYPTAPRVWQPAERALETTNFDVKAADKAIEKMKAMTLSDHKVSVGRFKSRKEREAKLGAKAKEFTNVYIKNLGEEVDDERLKELLSQFELTTSCCCTLQVHLKRIPHPAVQPLQAPQPAVHAQGQEPLSASTRAAAAPAPLHPARNGSRCCSGGRLLQLIQSVHSETPL</sequence>
<protein>
    <recommendedName>
        <fullName evidence="4">RRM domain-containing protein</fullName>
    </recommendedName>
</protein>
<comment type="caution">
    <text evidence="2">The sequence shown here is derived from an EMBL/GenBank/DDBJ whole genome shotgun (WGS) entry which is preliminary data.</text>
</comment>
<keyword evidence="3" id="KW-1185">Reference proteome</keyword>
<dbReference type="InterPro" id="IPR012677">
    <property type="entry name" value="Nucleotide-bd_a/b_plait_sf"/>
</dbReference>
<dbReference type="EMBL" id="JAIQCJ010001063">
    <property type="protein sequence ID" value="KAJ8792907.1"/>
    <property type="molecule type" value="Genomic_DNA"/>
</dbReference>
<name>A0AB34HP84_ESCRO</name>
<organism evidence="2 3">
    <name type="scientific">Eschrichtius robustus</name>
    <name type="common">California gray whale</name>
    <name type="synonym">Eschrichtius gibbosus</name>
    <dbReference type="NCBI Taxonomy" id="9764"/>
    <lineage>
        <taxon>Eukaryota</taxon>
        <taxon>Metazoa</taxon>
        <taxon>Chordata</taxon>
        <taxon>Craniata</taxon>
        <taxon>Vertebrata</taxon>
        <taxon>Euteleostomi</taxon>
        <taxon>Mammalia</taxon>
        <taxon>Eutheria</taxon>
        <taxon>Laurasiatheria</taxon>
        <taxon>Artiodactyla</taxon>
        <taxon>Whippomorpha</taxon>
        <taxon>Cetacea</taxon>
        <taxon>Mysticeti</taxon>
        <taxon>Eschrichtiidae</taxon>
        <taxon>Eschrichtius</taxon>
    </lineage>
</organism>
<feature type="region of interest" description="Disordered" evidence="1">
    <location>
        <begin position="120"/>
        <end position="154"/>
    </location>
</feature>
<reference evidence="2 3" key="1">
    <citation type="submission" date="2022-11" db="EMBL/GenBank/DDBJ databases">
        <title>Whole genome sequence of Eschrichtius robustus ER-17-0199.</title>
        <authorList>
            <person name="Bruniche-Olsen A."/>
            <person name="Black A.N."/>
            <person name="Fields C.J."/>
            <person name="Walden K."/>
            <person name="Dewoody J.A."/>
        </authorList>
    </citation>
    <scope>NUCLEOTIDE SEQUENCE [LARGE SCALE GENOMIC DNA]</scope>
    <source>
        <strain evidence="2">ER-17-0199</strain>
        <tissue evidence="2">Blubber</tissue>
    </source>
</reference>
<evidence type="ECO:0000313" key="3">
    <source>
        <dbReference type="Proteomes" id="UP001159641"/>
    </source>
</evidence>
<dbReference type="InterPro" id="IPR035979">
    <property type="entry name" value="RBD_domain_sf"/>
</dbReference>
<dbReference type="Gene3D" id="3.30.70.330">
    <property type="match status" value="2"/>
</dbReference>
<dbReference type="AlphaFoldDB" id="A0AB34HP84"/>
<dbReference type="SUPFAM" id="SSF54928">
    <property type="entry name" value="RNA-binding domain, RBD"/>
    <property type="match status" value="1"/>
</dbReference>
<evidence type="ECO:0000313" key="2">
    <source>
        <dbReference type="EMBL" id="KAJ8792907.1"/>
    </source>
</evidence>
<proteinExistence type="predicted"/>
<dbReference type="GO" id="GO:0003676">
    <property type="term" value="F:nucleic acid binding"/>
    <property type="evidence" value="ECO:0007669"/>
    <property type="project" value="InterPro"/>
</dbReference>
<feature type="compositionally biased region" description="Low complexity" evidence="1">
    <location>
        <begin position="120"/>
        <end position="152"/>
    </location>
</feature>
<evidence type="ECO:0008006" key="4">
    <source>
        <dbReference type="Google" id="ProtNLM"/>
    </source>
</evidence>
<accession>A0AB34HP84</accession>